<dbReference type="SUPFAM" id="SSF63829">
    <property type="entry name" value="Calcium-dependent phosphotriesterase"/>
    <property type="match status" value="1"/>
</dbReference>
<protein>
    <submittedName>
        <fullName evidence="3">Arylsulfotransferase family protein</fullName>
    </submittedName>
</protein>
<comment type="caution">
    <text evidence="3">The sequence shown here is derived from an EMBL/GenBank/DDBJ whole genome shotgun (WGS) entry which is preliminary data.</text>
</comment>
<sequence length="413" mass="45405">MQSLTRRRIGFALIILATTSVVLSLAGSTLTAPSVTETDHRRDGHTLVSGQQDGTITMFDETGDVVWTATTADQSYDATLLEDGTVLVAVTYRNNESCGQFEAPCARTGFQIIDPAPEPHVVREWTYPVRTVGNSQVHDVDRLPSGEILVADMEYESLFTVAPNDTITWQWNASERYGEPTDPTTTDWLHLNDVDPLGAGRFLVSVRNANELLIVERGEGVVEVIEGVKEGREDRVLFVRQHNPQYLGTDTLLVADSEHDRAVEIHRENGEWTLAWTVGSAGGLSFDWPRDADRLDNGNTLIADSRRNRVVEVAENGSTVWSVQVPGLVYEADRLPESERVGAQRYGNGSSGETESPGSNRDRLPVFGSVHAGLTHVVHVPYWFRPWHVAVIAAAIPTAVIGLALVWTGRSLD</sequence>
<name>A0ABD5NUF9_9EURY</name>
<evidence type="ECO:0000256" key="2">
    <source>
        <dbReference type="SAM" id="Phobius"/>
    </source>
</evidence>
<evidence type="ECO:0000256" key="1">
    <source>
        <dbReference type="SAM" id="MobiDB-lite"/>
    </source>
</evidence>
<dbReference type="RefSeq" id="WP_246971536.1">
    <property type="nucleotide sequence ID" value="NZ_CP095397.1"/>
</dbReference>
<accession>A0ABD5NUF9</accession>
<dbReference type="PANTHER" id="PTHR35340:SF5">
    <property type="entry name" value="ASST-DOMAIN-CONTAINING PROTEIN"/>
    <property type="match status" value="1"/>
</dbReference>
<feature type="region of interest" description="Disordered" evidence="1">
    <location>
        <begin position="340"/>
        <end position="362"/>
    </location>
</feature>
<reference evidence="3 4" key="1">
    <citation type="journal article" date="2014" name="Int. J. Syst. Evol. Microbiol.">
        <title>Complete genome sequence of Corynebacterium casei LMG S-19264T (=DSM 44701T), isolated from a smear-ripened cheese.</title>
        <authorList>
            <consortium name="US DOE Joint Genome Institute (JGI-PGF)"/>
            <person name="Walter F."/>
            <person name="Albersmeier A."/>
            <person name="Kalinowski J."/>
            <person name="Ruckert C."/>
        </authorList>
    </citation>
    <scope>NUCLEOTIDE SEQUENCE [LARGE SCALE GENOMIC DNA]</scope>
    <source>
        <strain evidence="3 4">IBRC-M 10912</strain>
    </source>
</reference>
<evidence type="ECO:0000313" key="4">
    <source>
        <dbReference type="Proteomes" id="UP001595821"/>
    </source>
</evidence>
<feature type="compositionally biased region" description="Polar residues" evidence="1">
    <location>
        <begin position="347"/>
        <end position="359"/>
    </location>
</feature>
<dbReference type="Proteomes" id="UP001595821">
    <property type="component" value="Unassembled WGS sequence"/>
</dbReference>
<gene>
    <name evidence="3" type="ORF">ACFOZ7_01195</name>
</gene>
<dbReference type="GeneID" id="71852445"/>
<evidence type="ECO:0000313" key="3">
    <source>
        <dbReference type="EMBL" id="MFC4245631.1"/>
    </source>
</evidence>
<dbReference type="EMBL" id="JBHSDJ010000002">
    <property type="protein sequence ID" value="MFC4245631.1"/>
    <property type="molecule type" value="Genomic_DNA"/>
</dbReference>
<dbReference type="AlphaFoldDB" id="A0ABD5NUF9"/>
<dbReference type="Gene3D" id="2.120.10.30">
    <property type="entry name" value="TolB, C-terminal domain"/>
    <property type="match status" value="1"/>
</dbReference>
<dbReference type="PANTHER" id="PTHR35340">
    <property type="entry name" value="PQQ ENZYME REPEAT PROTEIN-RELATED"/>
    <property type="match status" value="1"/>
</dbReference>
<keyword evidence="2" id="KW-0472">Membrane</keyword>
<feature type="transmembrane region" description="Helical" evidence="2">
    <location>
        <begin position="387"/>
        <end position="407"/>
    </location>
</feature>
<keyword evidence="2" id="KW-1133">Transmembrane helix</keyword>
<dbReference type="InterPro" id="IPR053143">
    <property type="entry name" value="Arylsulfate_ST"/>
</dbReference>
<proteinExistence type="predicted"/>
<keyword evidence="2" id="KW-0812">Transmembrane</keyword>
<dbReference type="InterPro" id="IPR011042">
    <property type="entry name" value="6-blade_b-propeller_TolB-like"/>
</dbReference>
<organism evidence="3 4">
    <name type="scientific">Natribaculum luteum</name>
    <dbReference type="NCBI Taxonomy" id="1586232"/>
    <lineage>
        <taxon>Archaea</taxon>
        <taxon>Methanobacteriati</taxon>
        <taxon>Methanobacteriota</taxon>
        <taxon>Stenosarchaea group</taxon>
        <taxon>Halobacteria</taxon>
        <taxon>Halobacteriales</taxon>
        <taxon>Natrialbaceae</taxon>
        <taxon>Natribaculum</taxon>
    </lineage>
</organism>